<evidence type="ECO:0000259" key="2">
    <source>
        <dbReference type="Pfam" id="PF01154"/>
    </source>
</evidence>
<comment type="caution">
    <text evidence="3">The sequence shown here is derived from an EMBL/GenBank/DDBJ whole genome shotgun (WGS) entry which is preliminary data.</text>
</comment>
<gene>
    <name evidence="3" type="primary">HMGCS1</name>
    <name evidence="3" type="ORF">SNAT2548_LOCUS17678</name>
</gene>
<evidence type="ECO:0000313" key="4">
    <source>
        <dbReference type="Proteomes" id="UP000604046"/>
    </source>
</evidence>
<keyword evidence="4" id="KW-1185">Reference proteome</keyword>
<evidence type="ECO:0000313" key="3">
    <source>
        <dbReference type="EMBL" id="CAE7337736.1"/>
    </source>
</evidence>
<dbReference type="EMBL" id="CAJNDS010002119">
    <property type="protein sequence ID" value="CAE7337736.1"/>
    <property type="molecule type" value="Genomic_DNA"/>
</dbReference>
<protein>
    <submittedName>
        <fullName evidence="3">HMGCS1 protein</fullName>
    </submittedName>
</protein>
<dbReference type="PANTHER" id="PTHR43323:SF2">
    <property type="entry name" value="HYDROXYMETHYLGLUTARYL-COA SYNTHASE"/>
    <property type="match status" value="1"/>
</dbReference>
<name>A0A812NUY9_9DINO</name>
<organism evidence="3 4">
    <name type="scientific">Symbiodinium natans</name>
    <dbReference type="NCBI Taxonomy" id="878477"/>
    <lineage>
        <taxon>Eukaryota</taxon>
        <taxon>Sar</taxon>
        <taxon>Alveolata</taxon>
        <taxon>Dinophyceae</taxon>
        <taxon>Suessiales</taxon>
        <taxon>Symbiodiniaceae</taxon>
        <taxon>Symbiodinium</taxon>
    </lineage>
</organism>
<reference evidence="3" key="1">
    <citation type="submission" date="2021-02" db="EMBL/GenBank/DDBJ databases">
        <authorList>
            <person name="Dougan E. K."/>
            <person name="Rhodes N."/>
            <person name="Thang M."/>
            <person name="Chan C."/>
        </authorList>
    </citation>
    <scope>NUCLEOTIDE SEQUENCE</scope>
</reference>
<dbReference type="GO" id="GO:0010142">
    <property type="term" value="P:farnesyl diphosphate biosynthetic process, mevalonate pathway"/>
    <property type="evidence" value="ECO:0007669"/>
    <property type="project" value="TreeGrafter"/>
</dbReference>
<dbReference type="AlphaFoldDB" id="A0A812NUY9"/>
<sequence>MVPLQPRQNVGVPVVFRIYYPQFYFKQTEMEEFDARPDRYGPSVIGKYTKGIGMIEARYCTDDEDPVSFAMTVTHRLIERMDKEGFNETYRYMPDGNRLPSWNSVGRLDIGTESIIDRSKSMKAYVMDLFERYGSGEGNIEGVDMYNACYGGQDWSGYNKRMI</sequence>
<dbReference type="OrthoDB" id="293016at2759"/>
<dbReference type="SUPFAM" id="SSF53901">
    <property type="entry name" value="Thiolase-like"/>
    <property type="match status" value="1"/>
</dbReference>
<dbReference type="PANTHER" id="PTHR43323">
    <property type="entry name" value="3-HYDROXY-3-METHYLGLUTARYL COENZYME A SYNTHASE"/>
    <property type="match status" value="1"/>
</dbReference>
<evidence type="ECO:0000256" key="1">
    <source>
        <dbReference type="ARBA" id="ARBA00022679"/>
    </source>
</evidence>
<dbReference type="InterPro" id="IPR013528">
    <property type="entry name" value="HMG_CoA_synth_N"/>
</dbReference>
<dbReference type="Gene3D" id="3.40.47.10">
    <property type="match status" value="1"/>
</dbReference>
<dbReference type="GO" id="GO:0006084">
    <property type="term" value="P:acetyl-CoA metabolic process"/>
    <property type="evidence" value="ECO:0007669"/>
    <property type="project" value="TreeGrafter"/>
</dbReference>
<feature type="domain" description="Hydroxymethylglutaryl-coenzyme A synthase N-terminal" evidence="2">
    <location>
        <begin position="8"/>
        <end position="153"/>
    </location>
</feature>
<proteinExistence type="predicted"/>
<accession>A0A812NUY9</accession>
<keyword evidence="1" id="KW-0808">Transferase</keyword>
<dbReference type="InterPro" id="IPR016039">
    <property type="entry name" value="Thiolase-like"/>
</dbReference>
<dbReference type="Proteomes" id="UP000604046">
    <property type="component" value="Unassembled WGS sequence"/>
</dbReference>
<dbReference type="GO" id="GO:0004421">
    <property type="term" value="F:hydroxymethylglutaryl-CoA synthase activity"/>
    <property type="evidence" value="ECO:0007669"/>
    <property type="project" value="TreeGrafter"/>
</dbReference>
<dbReference type="Pfam" id="PF01154">
    <property type="entry name" value="HMG_CoA_synt_N"/>
    <property type="match status" value="1"/>
</dbReference>